<dbReference type="InterPro" id="IPR033655">
    <property type="entry name" value="TGS_RelA/SpoT"/>
</dbReference>
<evidence type="ECO:0000256" key="5">
    <source>
        <dbReference type="ARBA" id="ARBA00048244"/>
    </source>
</evidence>
<dbReference type="SUPFAM" id="SSF81301">
    <property type="entry name" value="Nucleotidyltransferase"/>
    <property type="match status" value="1"/>
</dbReference>
<accession>A0A7S9LSI6</accession>
<evidence type="ECO:0000256" key="3">
    <source>
        <dbReference type="ARBA" id="ARBA00029754"/>
    </source>
</evidence>
<dbReference type="InterPro" id="IPR006674">
    <property type="entry name" value="HD_domain"/>
</dbReference>
<gene>
    <name evidence="10" type="ORF">I0K15_01215</name>
</gene>
<dbReference type="FunFam" id="3.30.460.10:FF:000001">
    <property type="entry name" value="GTP pyrophosphokinase RelA"/>
    <property type="match status" value="1"/>
</dbReference>
<dbReference type="InterPro" id="IPR003607">
    <property type="entry name" value="HD/PDEase_dom"/>
</dbReference>
<evidence type="ECO:0000256" key="6">
    <source>
        <dbReference type="RuleBase" id="RU003847"/>
    </source>
</evidence>
<dbReference type="GO" id="GO:0042594">
    <property type="term" value="P:response to starvation"/>
    <property type="evidence" value="ECO:0007669"/>
    <property type="project" value="TreeGrafter"/>
</dbReference>
<dbReference type="PROSITE" id="PS51880">
    <property type="entry name" value="TGS"/>
    <property type="match status" value="1"/>
</dbReference>
<feature type="domain" description="ACT" evidence="7">
    <location>
        <begin position="642"/>
        <end position="716"/>
    </location>
</feature>
<dbReference type="InterPro" id="IPR004811">
    <property type="entry name" value="RelA/Spo_fam"/>
</dbReference>
<reference evidence="10 11" key="1">
    <citation type="submission" date="2020-11" db="EMBL/GenBank/DDBJ databases">
        <title>Description of Pontivivens ytuae sp. nov. isolated from deep sea sediment of Mariana Trench.</title>
        <authorList>
            <person name="Wang Z."/>
            <person name="Sun Q.-L."/>
            <person name="Xu X.-D."/>
            <person name="Tang Y.-Z."/>
            <person name="Zhang J."/>
        </authorList>
    </citation>
    <scope>NUCLEOTIDE SEQUENCE [LARGE SCALE GENOMIC DNA]</scope>
    <source>
        <strain evidence="10 11">MT2928</strain>
    </source>
</reference>
<dbReference type="Gene3D" id="3.30.460.10">
    <property type="entry name" value="Beta Polymerase, domain 2"/>
    <property type="match status" value="1"/>
</dbReference>
<feature type="domain" description="TGS" evidence="9">
    <location>
        <begin position="394"/>
        <end position="459"/>
    </location>
</feature>
<dbReference type="GO" id="GO:0008728">
    <property type="term" value="F:GTP diphosphokinase activity"/>
    <property type="evidence" value="ECO:0007669"/>
    <property type="project" value="UniProtKB-EC"/>
</dbReference>
<evidence type="ECO:0000256" key="1">
    <source>
        <dbReference type="ARBA" id="ARBA00013251"/>
    </source>
</evidence>
<dbReference type="Pfam" id="PF04607">
    <property type="entry name" value="RelA_SpoT"/>
    <property type="match status" value="1"/>
</dbReference>
<comment type="similarity">
    <text evidence="6">Belongs to the relA/spoT family.</text>
</comment>
<dbReference type="PANTHER" id="PTHR21262">
    <property type="entry name" value="GUANOSINE-3',5'-BIS DIPHOSPHATE 3'-PYROPHOSPHOHYDROLASE"/>
    <property type="match status" value="1"/>
</dbReference>
<dbReference type="InterPro" id="IPR012675">
    <property type="entry name" value="Beta-grasp_dom_sf"/>
</dbReference>
<dbReference type="EMBL" id="CP064942">
    <property type="protein sequence ID" value="QPH54432.1"/>
    <property type="molecule type" value="Genomic_DNA"/>
</dbReference>
<dbReference type="AlphaFoldDB" id="A0A7S9LSI6"/>
<dbReference type="InterPro" id="IPR002912">
    <property type="entry name" value="ACT_dom"/>
</dbReference>
<evidence type="ECO:0000313" key="10">
    <source>
        <dbReference type="EMBL" id="QPH54432.1"/>
    </source>
</evidence>
<dbReference type="PROSITE" id="PS51831">
    <property type="entry name" value="HD"/>
    <property type="match status" value="1"/>
</dbReference>
<dbReference type="CDD" id="cd04876">
    <property type="entry name" value="ACT_RelA-SpoT"/>
    <property type="match status" value="1"/>
</dbReference>
<protein>
    <recommendedName>
        <fullName evidence="2">GTP pyrophosphokinase rsh</fullName>
        <ecNumber evidence="1">2.7.6.5</ecNumber>
    </recommendedName>
    <alternativeName>
        <fullName evidence="4">(p)ppGpp synthase</fullName>
    </alternativeName>
    <alternativeName>
        <fullName evidence="3">ATP:GTP 3'-pyrophosphotransferase</fullName>
    </alternativeName>
</protein>
<sequence>MPDGAREPHPLFRPGAAELAARVRDYNPHSNSALIEAAYAYALKAHDGQTRRSGEPYFTHPLAVAEMLAEQQLDDATIATALLHDTVEDTGSTHKEVSRLFGQEIAELVNGVTKLTNLELNSKETKQAENFHKLLMAVAKDLRVLLVKLNDRLHNMRTIRHMRPEKQVQKAEETMDIYAPLAGRMGMQWMREELEDLSFKVLQPEGRSSIMRRFITLKHETGDVIPKIVEDMRLVLSAAGIPAEVTGREKKPYSIWRKLQEKDEEFHRLSDIFGFRIITRSEEDCYRALGVIHRRWTAVPGRFKDYISQPKSNGYRSIHTTVSGRSARRVEIQIRTREMHEVNETGVAAHWSYRDGIRFENPFAADPVAWLKDLNEGLAGSADPSEFLEHVKLEMFQDQVFCFTPKGKVVKLPRGATPLDFAYAIHTNLGNSCVGAKVDNRRVPLFTRLRNGQSVTIISAPGQKPQASWADLVVTGRAKTAIRRFAREEEREALVRLGREFARVAFEKIGKKATDKALATAAERLGLGEGAEDVLRALGATEISGEEVVSTLYPELTDSAQPAPPRRQADGVIGLDPGQAARAANCCEPLPGERIVGITWRGRGVEVHSIDCPTLVDFEDQPERWVDLRWGVGESLGTHAARLCVTMANDAGVLGRLCSLIGEHNANISDIRILDPKPDFYVVALRVEVRDLQHLLRIETAIEADSAVTDVVRQRNSDAVRTPASAGI</sequence>
<dbReference type="Pfam" id="PF19296">
    <property type="entry name" value="RelA_AH_RIS"/>
    <property type="match status" value="2"/>
</dbReference>
<dbReference type="FunFam" id="3.10.20.30:FF:000002">
    <property type="entry name" value="GTP pyrophosphokinase (RelA/SpoT)"/>
    <property type="match status" value="1"/>
</dbReference>
<proteinExistence type="inferred from homology"/>
<keyword evidence="10" id="KW-0378">Hydrolase</keyword>
<feature type="domain" description="HD" evidence="8">
    <location>
        <begin position="57"/>
        <end position="156"/>
    </location>
</feature>
<dbReference type="InterPro" id="IPR045600">
    <property type="entry name" value="RelA/SpoT_AH_RIS"/>
</dbReference>
<dbReference type="EC" id="2.7.6.5" evidence="1"/>
<comment type="catalytic activity">
    <reaction evidence="5">
        <text>GTP + ATP = guanosine 3'-diphosphate 5'-triphosphate + AMP</text>
        <dbReference type="Rhea" id="RHEA:22088"/>
        <dbReference type="ChEBI" id="CHEBI:30616"/>
        <dbReference type="ChEBI" id="CHEBI:37565"/>
        <dbReference type="ChEBI" id="CHEBI:142410"/>
        <dbReference type="ChEBI" id="CHEBI:456215"/>
        <dbReference type="EC" id="2.7.6.5"/>
    </reaction>
</comment>
<dbReference type="PANTHER" id="PTHR21262:SF36">
    <property type="entry name" value="BIFUNCTIONAL (P)PPGPP SYNTHASE_HYDROLASE SPOT"/>
    <property type="match status" value="1"/>
</dbReference>
<dbReference type="Pfam" id="PF02824">
    <property type="entry name" value="TGS"/>
    <property type="match status" value="1"/>
</dbReference>
<evidence type="ECO:0000313" key="11">
    <source>
        <dbReference type="Proteomes" id="UP000594800"/>
    </source>
</evidence>
<dbReference type="PROSITE" id="PS51671">
    <property type="entry name" value="ACT"/>
    <property type="match status" value="1"/>
</dbReference>
<dbReference type="FunFam" id="1.10.3210.10:FF:000001">
    <property type="entry name" value="GTP pyrophosphokinase RelA"/>
    <property type="match status" value="1"/>
</dbReference>
<evidence type="ECO:0000256" key="2">
    <source>
        <dbReference type="ARBA" id="ARBA00014315"/>
    </source>
</evidence>
<dbReference type="SUPFAM" id="SSF55021">
    <property type="entry name" value="ACT-like"/>
    <property type="match status" value="1"/>
</dbReference>
<evidence type="ECO:0000259" key="8">
    <source>
        <dbReference type="PROSITE" id="PS51831"/>
    </source>
</evidence>
<dbReference type="InterPro" id="IPR045865">
    <property type="entry name" value="ACT-like_dom_sf"/>
</dbReference>
<dbReference type="RefSeq" id="WP_196103641.1">
    <property type="nucleotide sequence ID" value="NZ_CP064942.1"/>
</dbReference>
<dbReference type="SUPFAM" id="SSF109604">
    <property type="entry name" value="HD-domain/PDEase-like"/>
    <property type="match status" value="1"/>
</dbReference>
<dbReference type="CDD" id="cd00077">
    <property type="entry name" value="HDc"/>
    <property type="match status" value="1"/>
</dbReference>
<dbReference type="InterPro" id="IPR012676">
    <property type="entry name" value="TGS-like"/>
</dbReference>
<dbReference type="Pfam" id="PF13291">
    <property type="entry name" value="ACT_4"/>
    <property type="match status" value="1"/>
</dbReference>
<evidence type="ECO:0000259" key="9">
    <source>
        <dbReference type="PROSITE" id="PS51880"/>
    </source>
</evidence>
<dbReference type="SMART" id="SM00471">
    <property type="entry name" value="HDc"/>
    <property type="match status" value="1"/>
</dbReference>
<dbReference type="KEGG" id="poz:I0K15_01215"/>
<dbReference type="Gene3D" id="1.10.3210.10">
    <property type="entry name" value="Hypothetical protein af1432"/>
    <property type="match status" value="1"/>
</dbReference>
<organism evidence="10 11">
    <name type="scientific">Pontivivens ytuae</name>
    <dbReference type="NCBI Taxonomy" id="2789856"/>
    <lineage>
        <taxon>Bacteria</taxon>
        <taxon>Pseudomonadati</taxon>
        <taxon>Pseudomonadota</taxon>
        <taxon>Alphaproteobacteria</taxon>
        <taxon>Rhodobacterales</taxon>
        <taxon>Paracoccaceae</taxon>
        <taxon>Pontivivens</taxon>
    </lineage>
</organism>
<dbReference type="NCBIfam" id="TIGR00691">
    <property type="entry name" value="spoT_relA"/>
    <property type="match status" value="1"/>
</dbReference>
<keyword evidence="11" id="KW-1185">Reference proteome</keyword>
<dbReference type="GO" id="GO:0005886">
    <property type="term" value="C:plasma membrane"/>
    <property type="evidence" value="ECO:0007669"/>
    <property type="project" value="TreeGrafter"/>
</dbReference>
<dbReference type="InterPro" id="IPR043519">
    <property type="entry name" value="NT_sf"/>
</dbReference>
<dbReference type="GO" id="GO:0015969">
    <property type="term" value="P:guanosine tetraphosphate metabolic process"/>
    <property type="evidence" value="ECO:0007669"/>
    <property type="project" value="InterPro"/>
</dbReference>
<dbReference type="InterPro" id="IPR004095">
    <property type="entry name" value="TGS"/>
</dbReference>
<evidence type="ECO:0000256" key="4">
    <source>
        <dbReference type="ARBA" id="ARBA00032407"/>
    </source>
</evidence>
<comment type="function">
    <text evidence="6">In eubacteria ppGpp (guanosine 3'-diphosphate 5'-diphosphate) is a mediator of the stringent response that coordinates a variety of cellular activities in response to changes in nutritional abundance.</text>
</comment>
<dbReference type="CDD" id="cd01668">
    <property type="entry name" value="TGS_RSH"/>
    <property type="match status" value="1"/>
</dbReference>
<dbReference type="InterPro" id="IPR007685">
    <property type="entry name" value="RelA_SpoT"/>
</dbReference>
<dbReference type="Proteomes" id="UP000594800">
    <property type="component" value="Chromosome"/>
</dbReference>
<name>A0A7S9LSI6_9RHOB</name>
<evidence type="ECO:0000259" key="7">
    <source>
        <dbReference type="PROSITE" id="PS51671"/>
    </source>
</evidence>
<dbReference type="Gene3D" id="3.10.20.30">
    <property type="match status" value="1"/>
</dbReference>
<dbReference type="SMART" id="SM00954">
    <property type="entry name" value="RelA_SpoT"/>
    <property type="match status" value="1"/>
</dbReference>
<dbReference type="GO" id="GO:0015949">
    <property type="term" value="P:nucleobase-containing small molecule interconversion"/>
    <property type="evidence" value="ECO:0007669"/>
    <property type="project" value="UniProtKB-ARBA"/>
</dbReference>
<dbReference type="Pfam" id="PF13328">
    <property type="entry name" value="HD_4"/>
    <property type="match status" value="1"/>
</dbReference>
<dbReference type="Gene3D" id="3.30.70.260">
    <property type="match status" value="1"/>
</dbReference>
<dbReference type="CDD" id="cd05399">
    <property type="entry name" value="NT_Rel-Spo_like"/>
    <property type="match status" value="1"/>
</dbReference>
<dbReference type="SUPFAM" id="SSF81271">
    <property type="entry name" value="TGS-like"/>
    <property type="match status" value="1"/>
</dbReference>
<dbReference type="GO" id="GO:0008893">
    <property type="term" value="F:guanosine-3',5'-bis(diphosphate) 3'-diphosphatase activity"/>
    <property type="evidence" value="ECO:0007669"/>
    <property type="project" value="TreeGrafter"/>
</dbReference>